<dbReference type="VEuPathDB" id="TrichDB:TVAGG3_0240580"/>
<evidence type="ECO:0000313" key="7">
    <source>
        <dbReference type="EMBL" id="EAX89890.1"/>
    </source>
</evidence>
<accession>A2FYW9</accession>
<dbReference type="FunCoup" id="A2FYW9">
    <property type="interactions" value="50"/>
</dbReference>
<reference evidence="7" key="2">
    <citation type="journal article" date="2007" name="Science">
        <title>Draft genome sequence of the sexually transmitted pathogen Trichomonas vaginalis.</title>
        <authorList>
            <person name="Carlton J.M."/>
            <person name="Hirt R.P."/>
            <person name="Silva J.C."/>
            <person name="Delcher A.L."/>
            <person name="Schatz M."/>
            <person name="Zhao Q."/>
            <person name="Wortman J.R."/>
            <person name="Bidwell S.L."/>
            <person name="Alsmark U.C.M."/>
            <person name="Besteiro S."/>
            <person name="Sicheritz-Ponten T."/>
            <person name="Noel C.J."/>
            <person name="Dacks J.B."/>
            <person name="Foster P.G."/>
            <person name="Simillion C."/>
            <person name="Van de Peer Y."/>
            <person name="Miranda-Saavedra D."/>
            <person name="Barton G.J."/>
            <person name="Westrop G.D."/>
            <person name="Mueller S."/>
            <person name="Dessi D."/>
            <person name="Fiori P.L."/>
            <person name="Ren Q."/>
            <person name="Paulsen I."/>
            <person name="Zhang H."/>
            <person name="Bastida-Corcuera F.D."/>
            <person name="Simoes-Barbosa A."/>
            <person name="Brown M.T."/>
            <person name="Hayes R.D."/>
            <person name="Mukherjee M."/>
            <person name="Okumura C.Y."/>
            <person name="Schneider R."/>
            <person name="Smith A.J."/>
            <person name="Vanacova S."/>
            <person name="Villalvazo M."/>
            <person name="Haas B.J."/>
            <person name="Pertea M."/>
            <person name="Feldblyum T.V."/>
            <person name="Utterback T.R."/>
            <person name="Shu C.L."/>
            <person name="Osoegawa K."/>
            <person name="de Jong P.J."/>
            <person name="Hrdy I."/>
            <person name="Horvathova L."/>
            <person name="Zubacova Z."/>
            <person name="Dolezal P."/>
            <person name="Malik S.B."/>
            <person name="Logsdon J.M. Jr."/>
            <person name="Henze K."/>
            <person name="Gupta A."/>
            <person name="Wang C.C."/>
            <person name="Dunne R.L."/>
            <person name="Upcroft J.A."/>
            <person name="Upcroft P."/>
            <person name="White O."/>
            <person name="Salzberg S.L."/>
            <person name="Tang P."/>
            <person name="Chiu C.-H."/>
            <person name="Lee Y.-S."/>
            <person name="Embley T.M."/>
            <person name="Coombs G.H."/>
            <person name="Mottram J.C."/>
            <person name="Tachezy J."/>
            <person name="Fraser-Liggett C.M."/>
            <person name="Johnson P.J."/>
        </authorList>
    </citation>
    <scope>NUCLEOTIDE SEQUENCE [LARGE SCALE GENOMIC DNA]</scope>
    <source>
        <strain evidence="7">G3</strain>
    </source>
</reference>
<dbReference type="InParanoid" id="A2FYW9"/>
<proteinExistence type="predicted"/>
<dbReference type="eggNOG" id="KOG4243">
    <property type="taxonomic scope" value="Eukaryota"/>
</dbReference>
<dbReference type="InterPro" id="IPR004254">
    <property type="entry name" value="AdipoR/HlyIII-related"/>
</dbReference>
<evidence type="ECO:0000313" key="8">
    <source>
        <dbReference type="Proteomes" id="UP000001542"/>
    </source>
</evidence>
<evidence type="ECO:0000256" key="1">
    <source>
        <dbReference type="ARBA" id="ARBA00004141"/>
    </source>
</evidence>
<sequence length="156" mass="18045">MESLPVWEPGEELANCLSHAVMVPITIYLTTYLIKQQMKVHDRVNIFGVTVYGLCVLFLFLNSSLYHGCTYEPVKRVLRYIDHCTIFFQIAGSYTPCVLYAMRTYTGIALLIYIWVFAVIGIVSKIFFFDKIEGTYIYLAMGWSIIVLYQRVQQIV</sequence>
<dbReference type="GO" id="GO:0046872">
    <property type="term" value="F:metal ion binding"/>
    <property type="evidence" value="ECO:0007669"/>
    <property type="project" value="UniProtKB-KW"/>
</dbReference>
<organism evidence="7 8">
    <name type="scientific">Trichomonas vaginalis (strain ATCC PRA-98 / G3)</name>
    <dbReference type="NCBI Taxonomy" id="412133"/>
    <lineage>
        <taxon>Eukaryota</taxon>
        <taxon>Metamonada</taxon>
        <taxon>Parabasalia</taxon>
        <taxon>Trichomonadida</taxon>
        <taxon>Trichomonadidae</taxon>
        <taxon>Trichomonas</taxon>
    </lineage>
</organism>
<evidence type="ECO:0000256" key="3">
    <source>
        <dbReference type="ARBA" id="ARBA00022989"/>
    </source>
</evidence>
<feature type="transmembrane region" description="Helical" evidence="6">
    <location>
        <begin position="135"/>
        <end position="152"/>
    </location>
</feature>
<feature type="transmembrane region" description="Helical" evidence="6">
    <location>
        <begin position="80"/>
        <end position="101"/>
    </location>
</feature>
<keyword evidence="5" id="KW-0862">Zinc</keyword>
<dbReference type="EMBL" id="DS114156">
    <property type="protein sequence ID" value="EAX89890.1"/>
    <property type="molecule type" value="Genomic_DNA"/>
</dbReference>
<dbReference type="VEuPathDB" id="TrichDB:TVAG_197970"/>
<dbReference type="GO" id="GO:0016020">
    <property type="term" value="C:membrane"/>
    <property type="evidence" value="ECO:0007669"/>
    <property type="project" value="UniProtKB-SubCell"/>
</dbReference>
<gene>
    <name evidence="7" type="ORF">TVAG_171190</name>
</gene>
<comment type="subcellular location">
    <subcellularLocation>
        <location evidence="1">Membrane</location>
        <topology evidence="1">Multi-pass membrane protein</topology>
    </subcellularLocation>
</comment>
<dbReference type="KEGG" id="tva:4747566"/>
<evidence type="ECO:0000256" key="6">
    <source>
        <dbReference type="SAM" id="Phobius"/>
    </source>
</evidence>
<dbReference type="Pfam" id="PF03006">
    <property type="entry name" value="HlyIII"/>
    <property type="match status" value="1"/>
</dbReference>
<keyword evidence="3 6" id="KW-1133">Transmembrane helix</keyword>
<reference evidence="7" key="1">
    <citation type="submission" date="2006-10" db="EMBL/GenBank/DDBJ databases">
        <authorList>
            <person name="Amadeo P."/>
            <person name="Zhao Q."/>
            <person name="Wortman J."/>
            <person name="Fraser-Liggett C."/>
            <person name="Carlton J."/>
        </authorList>
    </citation>
    <scope>NUCLEOTIDE SEQUENCE</scope>
    <source>
        <strain evidence="7">G3</strain>
    </source>
</reference>
<feature type="binding site" evidence="5">
    <location>
        <position position="67"/>
    </location>
    <ligand>
        <name>Zn(2+)</name>
        <dbReference type="ChEBI" id="CHEBI:29105"/>
    </ligand>
</feature>
<dbReference type="OrthoDB" id="186812at2759"/>
<evidence type="ECO:0000256" key="2">
    <source>
        <dbReference type="ARBA" id="ARBA00022692"/>
    </source>
</evidence>
<name>A2FYW9_TRIV3</name>
<dbReference type="PANTHER" id="PTHR20855:SF3">
    <property type="entry name" value="LD03007P"/>
    <property type="match status" value="1"/>
</dbReference>
<keyword evidence="2 6" id="KW-0812">Transmembrane</keyword>
<feature type="transmembrane region" description="Helical" evidence="6">
    <location>
        <begin position="108"/>
        <end position="129"/>
    </location>
</feature>
<keyword evidence="4 6" id="KW-0472">Membrane</keyword>
<feature type="transmembrane region" description="Helical" evidence="6">
    <location>
        <begin position="12"/>
        <end position="34"/>
    </location>
</feature>
<evidence type="ECO:0000256" key="4">
    <source>
        <dbReference type="ARBA" id="ARBA00023136"/>
    </source>
</evidence>
<dbReference type="Proteomes" id="UP000001542">
    <property type="component" value="Unassembled WGS sequence"/>
</dbReference>
<keyword evidence="8" id="KW-1185">Reference proteome</keyword>
<dbReference type="PANTHER" id="PTHR20855">
    <property type="entry name" value="ADIPOR/PROGESTIN RECEPTOR-RELATED"/>
    <property type="match status" value="1"/>
</dbReference>
<feature type="transmembrane region" description="Helical" evidence="6">
    <location>
        <begin position="46"/>
        <end position="68"/>
    </location>
</feature>
<dbReference type="AlphaFoldDB" id="A2FYW9"/>
<protein>
    <submittedName>
        <fullName evidence="7">Haemolysin-III related family protein</fullName>
    </submittedName>
</protein>
<keyword evidence="5" id="KW-0479">Metal-binding</keyword>
<evidence type="ECO:0000256" key="5">
    <source>
        <dbReference type="PIRSR" id="PIRSR604254-1"/>
    </source>
</evidence>